<protein>
    <submittedName>
        <fullName evidence="1">Uncharacterized protein</fullName>
    </submittedName>
</protein>
<dbReference type="AlphaFoldDB" id="A0AAV1ZQY5"/>
<evidence type="ECO:0000313" key="2">
    <source>
        <dbReference type="Proteomes" id="UP001497382"/>
    </source>
</evidence>
<reference evidence="1 2" key="1">
    <citation type="submission" date="2024-04" db="EMBL/GenBank/DDBJ databases">
        <authorList>
            <person name="Rising A."/>
            <person name="Reimegard J."/>
            <person name="Sonavane S."/>
            <person name="Akerstrom W."/>
            <person name="Nylinder S."/>
            <person name="Hedman E."/>
            <person name="Kallberg Y."/>
        </authorList>
    </citation>
    <scope>NUCLEOTIDE SEQUENCE [LARGE SCALE GENOMIC DNA]</scope>
</reference>
<dbReference type="Proteomes" id="UP001497382">
    <property type="component" value="Unassembled WGS sequence"/>
</dbReference>
<keyword evidence="2" id="KW-1185">Reference proteome</keyword>
<evidence type="ECO:0000313" key="1">
    <source>
        <dbReference type="EMBL" id="CAL1273553.1"/>
    </source>
</evidence>
<accession>A0AAV1ZQY5</accession>
<organism evidence="1 2">
    <name type="scientific">Larinioides sclopetarius</name>
    <dbReference type="NCBI Taxonomy" id="280406"/>
    <lineage>
        <taxon>Eukaryota</taxon>
        <taxon>Metazoa</taxon>
        <taxon>Ecdysozoa</taxon>
        <taxon>Arthropoda</taxon>
        <taxon>Chelicerata</taxon>
        <taxon>Arachnida</taxon>
        <taxon>Araneae</taxon>
        <taxon>Araneomorphae</taxon>
        <taxon>Entelegynae</taxon>
        <taxon>Araneoidea</taxon>
        <taxon>Araneidae</taxon>
        <taxon>Larinioides</taxon>
    </lineage>
</organism>
<gene>
    <name evidence="1" type="ORF">LARSCL_LOCUS6957</name>
</gene>
<name>A0AAV1ZQY5_9ARAC</name>
<sequence length="112" mass="12817">MALVIHLSGHYSNAEKYITQSSLHNNIPSPILTRDIYIFPIITIPPLGPKGENKIRYKRPTGQIKRYVSSHQAGSTQTVRRARRFILRRTRFPTPRVPEELIKALVQSPSDN</sequence>
<dbReference type="EMBL" id="CAXIEN010000068">
    <property type="protein sequence ID" value="CAL1273553.1"/>
    <property type="molecule type" value="Genomic_DNA"/>
</dbReference>
<comment type="caution">
    <text evidence="1">The sequence shown here is derived from an EMBL/GenBank/DDBJ whole genome shotgun (WGS) entry which is preliminary data.</text>
</comment>
<proteinExistence type="predicted"/>